<sequence>MGDCFDIIMDTYEDFYEHTLFNDTLSKLNTLHKRKDFELIFALGNHEVSVKDDYDKTFSGEKTSFLEEFNKVNKKFNENYSFLTKQNFSQYVILKNGSSLEPELFLYDTKQQIAENRGRQIQLDIEVPATQNYNILLTHGFQFDPNLGFFSKVWDLALKVKSKRVKDIANAIWNGFFKVIYTDGKRLKNYFKIWGDKLKRRGKKILGETTKNYAKKYKLEISELEKTQLDELIENLYKSDKHRDDIKENSFNKQVRTKFLPKLSNLGYTEDFNYIIYGHTHRRWPRTFFKRRIKPIYQIKDTYLFNTGAWQHVDYPSFIQVDNDWDISVVDIKPRVREVIIEKPPSPMLIQEIAQQQQ</sequence>
<name>A0A0F9F2J6_9ZZZZ</name>
<accession>A0A0F9F2J6</accession>
<dbReference type="InterPro" id="IPR029052">
    <property type="entry name" value="Metallo-depent_PP-like"/>
</dbReference>
<comment type="caution">
    <text evidence="1">The sequence shown here is derived from an EMBL/GenBank/DDBJ whole genome shotgun (WGS) entry which is preliminary data.</text>
</comment>
<organism evidence="1">
    <name type="scientific">marine sediment metagenome</name>
    <dbReference type="NCBI Taxonomy" id="412755"/>
    <lineage>
        <taxon>unclassified sequences</taxon>
        <taxon>metagenomes</taxon>
        <taxon>ecological metagenomes</taxon>
    </lineage>
</organism>
<gene>
    <name evidence="1" type="ORF">LCGC14_2357450</name>
</gene>
<proteinExistence type="predicted"/>
<dbReference type="Gene3D" id="3.60.21.10">
    <property type="match status" value="1"/>
</dbReference>
<dbReference type="SUPFAM" id="SSF56300">
    <property type="entry name" value="Metallo-dependent phosphatases"/>
    <property type="match status" value="1"/>
</dbReference>
<evidence type="ECO:0008006" key="2">
    <source>
        <dbReference type="Google" id="ProtNLM"/>
    </source>
</evidence>
<dbReference type="AlphaFoldDB" id="A0A0F9F2J6"/>
<protein>
    <recommendedName>
        <fullName evidence="2">Calcineurin-like phosphoesterase domain-containing protein</fullName>
    </recommendedName>
</protein>
<dbReference type="EMBL" id="LAZR01034454">
    <property type="protein sequence ID" value="KKL45262.1"/>
    <property type="molecule type" value="Genomic_DNA"/>
</dbReference>
<reference evidence="1" key="1">
    <citation type="journal article" date="2015" name="Nature">
        <title>Complex archaea that bridge the gap between prokaryotes and eukaryotes.</title>
        <authorList>
            <person name="Spang A."/>
            <person name="Saw J.H."/>
            <person name="Jorgensen S.L."/>
            <person name="Zaremba-Niedzwiedzka K."/>
            <person name="Martijn J."/>
            <person name="Lind A.E."/>
            <person name="van Eijk R."/>
            <person name="Schleper C."/>
            <person name="Guy L."/>
            <person name="Ettema T.J."/>
        </authorList>
    </citation>
    <scope>NUCLEOTIDE SEQUENCE</scope>
</reference>
<evidence type="ECO:0000313" key="1">
    <source>
        <dbReference type="EMBL" id="KKL45262.1"/>
    </source>
</evidence>